<gene>
    <name evidence="3" type="ordered locus">BATR1942_13370</name>
</gene>
<dbReference type="Pfam" id="PF05360">
    <property type="entry name" value="YiaAB"/>
    <property type="match status" value="1"/>
</dbReference>
<dbReference type="InterPro" id="IPR038972">
    <property type="entry name" value="YiaA-like"/>
</dbReference>
<evidence type="ECO:0000256" key="1">
    <source>
        <dbReference type="SAM" id="Phobius"/>
    </source>
</evidence>
<evidence type="ECO:0000259" key="2">
    <source>
        <dbReference type="Pfam" id="PF05360"/>
    </source>
</evidence>
<dbReference type="InterPro" id="IPR008024">
    <property type="entry name" value="YiaAB"/>
</dbReference>
<dbReference type="PANTHER" id="PTHR37290">
    <property type="entry name" value="INNER MEMBRANE PROTEIN YIAA-RELATED"/>
    <property type="match status" value="1"/>
</dbReference>
<evidence type="ECO:0000313" key="4">
    <source>
        <dbReference type="Proteomes" id="UP000006867"/>
    </source>
</evidence>
<dbReference type="Proteomes" id="UP000006867">
    <property type="component" value="Chromosome"/>
</dbReference>
<feature type="transmembrane region" description="Helical" evidence="1">
    <location>
        <begin position="12"/>
        <end position="32"/>
    </location>
</feature>
<accession>A0ABM5M0E0</accession>
<dbReference type="EMBL" id="CP002207">
    <property type="protein sequence ID" value="ADP33597.1"/>
    <property type="molecule type" value="Genomic_DNA"/>
</dbReference>
<keyword evidence="1" id="KW-0812">Transmembrane</keyword>
<keyword evidence="4" id="KW-1185">Reference proteome</keyword>
<organism evidence="3 4">
    <name type="scientific">Bacillus atrophaeus (strain 1942)</name>
    <dbReference type="NCBI Taxonomy" id="720555"/>
    <lineage>
        <taxon>Bacteria</taxon>
        <taxon>Bacillati</taxon>
        <taxon>Bacillota</taxon>
        <taxon>Bacilli</taxon>
        <taxon>Bacillales</taxon>
        <taxon>Bacillaceae</taxon>
        <taxon>Bacillus</taxon>
    </lineage>
</organism>
<keyword evidence="1" id="KW-0472">Membrane</keyword>
<feature type="transmembrane region" description="Helical" evidence="1">
    <location>
        <begin position="44"/>
        <end position="63"/>
    </location>
</feature>
<name>A0ABM5M0E0_BACA1</name>
<proteinExistence type="predicted"/>
<dbReference type="PANTHER" id="PTHR37290:SF1">
    <property type="entry name" value="INNER MEMBRANE PROTEIN YIAA"/>
    <property type="match status" value="1"/>
</dbReference>
<reference evidence="3 4" key="1">
    <citation type="journal article" date="2011" name="Front. Microbiol.">
        <title>Genomic signatures of strain selection and enhancement in Bacillus atrophaeus var. globigii, a historical biowarfare simulant.</title>
        <authorList>
            <person name="Gibbons H.S."/>
            <person name="Broomall S.M."/>
            <person name="McNew L.A."/>
            <person name="Daligault H."/>
            <person name="Chapman C."/>
            <person name="Bruce D."/>
            <person name="Karavis M."/>
            <person name="Krepps M."/>
            <person name="McGregor P.A."/>
            <person name="Hong C."/>
            <person name="Park K.H."/>
            <person name="Akmal A."/>
            <person name="Feldman A."/>
            <person name="Lin J.S."/>
            <person name="Chang W.E."/>
            <person name="Higgs B.W."/>
            <person name="Demirev P."/>
            <person name="Lindquist J."/>
            <person name="Liem A."/>
            <person name="Fochler E."/>
            <person name="Read T.D."/>
            <person name="Tapia R."/>
            <person name="Johnson S."/>
            <person name="Bishop-Lilly K.A."/>
            <person name="Detter C."/>
            <person name="Han C."/>
            <person name="Sozhamannan S."/>
            <person name="Rosenzweig C.N."/>
            <person name="Skowronski E.W."/>
        </authorList>
    </citation>
    <scope>NUCLEOTIDE SEQUENCE [LARGE SCALE GENOMIC DNA]</scope>
    <source>
        <strain evidence="3 4">1942</strain>
    </source>
</reference>
<evidence type="ECO:0000313" key="3">
    <source>
        <dbReference type="EMBL" id="ADP33597.1"/>
    </source>
</evidence>
<sequence>MQKYRRRNTPAFTILAYFTFFAGVFLFCIGLYNADNLELNEKGYYIAVMILVAVGAILTQKVTRDNAEDNDIIAEQEKNKTTHMQNEKAGADAPAFLLLSCKYFTVRIADI</sequence>
<protein>
    <recommendedName>
        <fullName evidence="2">YiaAB two helix domain-containing protein</fullName>
    </recommendedName>
</protein>
<feature type="domain" description="YiaAB two helix" evidence="2">
    <location>
        <begin position="12"/>
        <end position="65"/>
    </location>
</feature>
<keyword evidence="1" id="KW-1133">Transmembrane helix</keyword>